<dbReference type="FunFam" id="3.40.1810.10:FF:000006">
    <property type="entry name" value="Agamous-like MADS-box protein AGL62"/>
    <property type="match status" value="1"/>
</dbReference>
<evidence type="ECO:0000256" key="5">
    <source>
        <dbReference type="ARBA" id="ARBA00023242"/>
    </source>
</evidence>
<evidence type="ECO:0000256" key="3">
    <source>
        <dbReference type="ARBA" id="ARBA00023125"/>
    </source>
</evidence>
<dbReference type="SUPFAM" id="SSF55455">
    <property type="entry name" value="SRF-like"/>
    <property type="match status" value="1"/>
</dbReference>
<dbReference type="InterPro" id="IPR002100">
    <property type="entry name" value="TF_MADSbox"/>
</dbReference>
<evidence type="ECO:0000256" key="4">
    <source>
        <dbReference type="ARBA" id="ARBA00023163"/>
    </source>
</evidence>
<dbReference type="GO" id="GO:0000978">
    <property type="term" value="F:RNA polymerase II cis-regulatory region sequence-specific DNA binding"/>
    <property type="evidence" value="ECO:0007669"/>
    <property type="project" value="TreeGrafter"/>
</dbReference>
<dbReference type="CDD" id="cd00265">
    <property type="entry name" value="MADS_MEF2_like"/>
    <property type="match status" value="1"/>
</dbReference>
<comment type="caution">
    <text evidence="7">The sequence shown here is derived from an EMBL/GenBank/DDBJ whole genome shotgun (WGS) entry which is preliminary data.</text>
</comment>
<name>A0A8K0H4R3_9ROSA</name>
<reference evidence="7" key="1">
    <citation type="submission" date="2020-03" db="EMBL/GenBank/DDBJ databases">
        <title>A high-quality chromosome-level genome assembly of a woody plant with both climbing and erect habits, Rhamnella rubrinervis.</title>
        <authorList>
            <person name="Lu Z."/>
            <person name="Yang Y."/>
            <person name="Zhu X."/>
            <person name="Sun Y."/>
        </authorList>
    </citation>
    <scope>NUCLEOTIDE SEQUENCE</scope>
    <source>
        <strain evidence="7">BYM</strain>
        <tissue evidence="7">Leaf</tissue>
    </source>
</reference>
<feature type="domain" description="MADS-box" evidence="6">
    <location>
        <begin position="16"/>
        <end position="76"/>
    </location>
</feature>
<sequence length="228" mass="25410">MVLMTKNDTTARKKTLGRQKIEIKKLENNNSKQVTFSKRRSGLFKKSGELTVLCGADVAAIVFSPSNKIFCFGYPDIDSVLNNYLYGTSSSSLSSSSAARRELVTSEFNRVYRETTKELEVVKRRAEEMKQASSVTVQIASEKEKNTKMQISWWEEKGGVHIGIGSSEDSEHYIAQLKEMRRKVANRLEELMGTSATTTPFHGGNLGVVSGGSRVRNFGFVFGAGRRF</sequence>
<evidence type="ECO:0000256" key="2">
    <source>
        <dbReference type="ARBA" id="ARBA00023015"/>
    </source>
</evidence>
<dbReference type="EMBL" id="VOIH02000005">
    <property type="protein sequence ID" value="KAF3445614.1"/>
    <property type="molecule type" value="Genomic_DNA"/>
</dbReference>
<dbReference type="PRINTS" id="PR00404">
    <property type="entry name" value="MADSDOMAIN"/>
</dbReference>
<keyword evidence="5" id="KW-0539">Nucleus</keyword>
<protein>
    <recommendedName>
        <fullName evidence="6">MADS-box domain-containing protein</fullName>
    </recommendedName>
</protein>
<evidence type="ECO:0000313" key="8">
    <source>
        <dbReference type="Proteomes" id="UP000796880"/>
    </source>
</evidence>
<dbReference type="OrthoDB" id="1896642at2759"/>
<evidence type="ECO:0000259" key="6">
    <source>
        <dbReference type="PROSITE" id="PS50066"/>
    </source>
</evidence>
<dbReference type="Pfam" id="PF00319">
    <property type="entry name" value="SRF-TF"/>
    <property type="match status" value="1"/>
</dbReference>
<proteinExistence type="predicted"/>
<dbReference type="GO" id="GO:0000981">
    <property type="term" value="F:DNA-binding transcription factor activity, RNA polymerase II-specific"/>
    <property type="evidence" value="ECO:0007669"/>
    <property type="project" value="TreeGrafter"/>
</dbReference>
<dbReference type="Gene3D" id="3.40.1810.10">
    <property type="entry name" value="Transcription factor, MADS-box"/>
    <property type="match status" value="1"/>
</dbReference>
<keyword evidence="3" id="KW-0238">DNA-binding</keyword>
<dbReference type="AlphaFoldDB" id="A0A8K0H4R3"/>
<evidence type="ECO:0000256" key="1">
    <source>
        <dbReference type="ARBA" id="ARBA00004123"/>
    </source>
</evidence>
<dbReference type="GO" id="GO:0045944">
    <property type="term" value="P:positive regulation of transcription by RNA polymerase II"/>
    <property type="evidence" value="ECO:0007669"/>
    <property type="project" value="InterPro"/>
</dbReference>
<keyword evidence="4" id="KW-0804">Transcription</keyword>
<dbReference type="GO" id="GO:0046983">
    <property type="term" value="F:protein dimerization activity"/>
    <property type="evidence" value="ECO:0007669"/>
    <property type="project" value="InterPro"/>
</dbReference>
<dbReference type="PANTHER" id="PTHR11945">
    <property type="entry name" value="MADS BOX PROTEIN"/>
    <property type="match status" value="1"/>
</dbReference>
<dbReference type="Proteomes" id="UP000796880">
    <property type="component" value="Unassembled WGS sequence"/>
</dbReference>
<organism evidence="7 8">
    <name type="scientific">Rhamnella rubrinervis</name>
    <dbReference type="NCBI Taxonomy" id="2594499"/>
    <lineage>
        <taxon>Eukaryota</taxon>
        <taxon>Viridiplantae</taxon>
        <taxon>Streptophyta</taxon>
        <taxon>Embryophyta</taxon>
        <taxon>Tracheophyta</taxon>
        <taxon>Spermatophyta</taxon>
        <taxon>Magnoliopsida</taxon>
        <taxon>eudicotyledons</taxon>
        <taxon>Gunneridae</taxon>
        <taxon>Pentapetalae</taxon>
        <taxon>rosids</taxon>
        <taxon>fabids</taxon>
        <taxon>Rosales</taxon>
        <taxon>Rhamnaceae</taxon>
        <taxon>rhamnoid group</taxon>
        <taxon>Rhamneae</taxon>
        <taxon>Rhamnella</taxon>
    </lineage>
</organism>
<accession>A0A8K0H4R3</accession>
<dbReference type="GO" id="GO:0005634">
    <property type="term" value="C:nucleus"/>
    <property type="evidence" value="ECO:0007669"/>
    <property type="project" value="UniProtKB-SubCell"/>
</dbReference>
<dbReference type="PANTHER" id="PTHR11945:SF781">
    <property type="entry name" value="MADS-BOX DOMAIN-CONTAINING PROTEIN"/>
    <property type="match status" value="1"/>
</dbReference>
<keyword evidence="2" id="KW-0805">Transcription regulation</keyword>
<keyword evidence="8" id="KW-1185">Reference proteome</keyword>
<dbReference type="PROSITE" id="PS50066">
    <property type="entry name" value="MADS_BOX_2"/>
    <property type="match status" value="1"/>
</dbReference>
<gene>
    <name evidence="7" type="ORF">FNV43_RR10790</name>
</gene>
<comment type="subcellular location">
    <subcellularLocation>
        <location evidence="1">Nucleus</location>
    </subcellularLocation>
</comment>
<evidence type="ECO:0000313" key="7">
    <source>
        <dbReference type="EMBL" id="KAF3445614.1"/>
    </source>
</evidence>
<dbReference type="SMART" id="SM00432">
    <property type="entry name" value="MADS"/>
    <property type="match status" value="1"/>
</dbReference>
<dbReference type="InterPro" id="IPR033896">
    <property type="entry name" value="MEF2-like_N"/>
</dbReference>
<dbReference type="InterPro" id="IPR036879">
    <property type="entry name" value="TF_MADSbox_sf"/>
</dbReference>